<name>A0A3T0N913_9RHOB</name>
<dbReference type="RefSeq" id="WP_127749185.1">
    <property type="nucleotide sequence ID" value="NZ_CP033219.1"/>
</dbReference>
<dbReference type="InterPro" id="IPR054197">
    <property type="entry name" value="DUF6902"/>
</dbReference>
<dbReference type="Pfam" id="PF21843">
    <property type="entry name" value="DUF6902"/>
    <property type="match status" value="1"/>
</dbReference>
<evidence type="ECO:0000313" key="2">
    <source>
        <dbReference type="Proteomes" id="UP000283063"/>
    </source>
</evidence>
<keyword evidence="2" id="KW-1185">Reference proteome</keyword>
<sequence>MSNVIPLKAPGSQVSIDQQCTALIGNFSQHRRVQGDVFWLKENAELLNILECTGMSLSESQMLPMISFYNRIEDQICFFQQYYRFILSICLDLEDLGLAGGKGEDIANWVAREGLAEAELSDLQRAEAHRLMQRRGINGVVDSTALEQRLRKFIGRSGTFALPNRKAAYELTHIVFYLSEYGRVDPELDQNALLSLEYAGLLAYLDQNSDLLAEVCIALHYAGQQPPVVWMTWIARQTAGFVIADGNSGQRSDAYHDYFVCNWLMAATRRPYFTQQVPRGPMQVRQSATQTGSLRQMSQMLFELHNHRSADWPLMRQHLQSELSQEAHDILTAAESSTDNFESFFAGFARVGVKLD</sequence>
<organism evidence="1 2">
    <name type="scientific">Parasedimentitalea marina</name>
    <dbReference type="NCBI Taxonomy" id="2483033"/>
    <lineage>
        <taxon>Bacteria</taxon>
        <taxon>Pseudomonadati</taxon>
        <taxon>Pseudomonadota</taxon>
        <taxon>Alphaproteobacteria</taxon>
        <taxon>Rhodobacterales</taxon>
        <taxon>Paracoccaceae</taxon>
        <taxon>Parasedimentitalea</taxon>
    </lineage>
</organism>
<accession>A0A3T0N913</accession>
<dbReference type="Proteomes" id="UP000283063">
    <property type="component" value="Chromosome"/>
</dbReference>
<proteinExistence type="predicted"/>
<dbReference type="KEGG" id="sedi:EBB79_12575"/>
<gene>
    <name evidence="1" type="ORF">EBB79_12575</name>
</gene>
<dbReference type="EMBL" id="CP033219">
    <property type="protein sequence ID" value="AZV80445.1"/>
    <property type="molecule type" value="Genomic_DNA"/>
</dbReference>
<protein>
    <submittedName>
        <fullName evidence="1">Uncharacterized protein</fullName>
    </submittedName>
</protein>
<evidence type="ECO:0000313" key="1">
    <source>
        <dbReference type="EMBL" id="AZV80445.1"/>
    </source>
</evidence>
<reference evidence="1 2" key="1">
    <citation type="submission" date="2018-10" db="EMBL/GenBank/DDBJ databases">
        <title>Parasedimentitalea marina sp. nov., a psychrophilic bacterium isolated from deep seawater of the New Britain Trench.</title>
        <authorList>
            <person name="Cao J."/>
        </authorList>
    </citation>
    <scope>NUCLEOTIDE SEQUENCE [LARGE SCALE GENOMIC DNA]</scope>
    <source>
        <strain evidence="1 2">W43</strain>
    </source>
</reference>
<dbReference type="OrthoDB" id="7810029at2"/>
<dbReference type="AlphaFoldDB" id="A0A3T0N913"/>